<organism evidence="1 2">
    <name type="scientific">Dryococelus australis</name>
    <dbReference type="NCBI Taxonomy" id="614101"/>
    <lineage>
        <taxon>Eukaryota</taxon>
        <taxon>Metazoa</taxon>
        <taxon>Ecdysozoa</taxon>
        <taxon>Arthropoda</taxon>
        <taxon>Hexapoda</taxon>
        <taxon>Insecta</taxon>
        <taxon>Pterygota</taxon>
        <taxon>Neoptera</taxon>
        <taxon>Polyneoptera</taxon>
        <taxon>Phasmatodea</taxon>
        <taxon>Verophasmatodea</taxon>
        <taxon>Anareolatae</taxon>
        <taxon>Phasmatidae</taxon>
        <taxon>Eurycanthinae</taxon>
        <taxon>Dryococelus</taxon>
    </lineage>
</organism>
<reference evidence="1 2" key="1">
    <citation type="submission" date="2023-02" db="EMBL/GenBank/DDBJ databases">
        <title>LHISI_Scaffold_Assembly.</title>
        <authorList>
            <person name="Stuart O.P."/>
            <person name="Cleave R."/>
            <person name="Magrath M.J.L."/>
            <person name="Mikheyev A.S."/>
        </authorList>
    </citation>
    <scope>NUCLEOTIDE SEQUENCE [LARGE SCALE GENOMIC DNA]</scope>
    <source>
        <strain evidence="1">Daus_M_001</strain>
        <tissue evidence="1">Leg muscle</tissue>
    </source>
</reference>
<gene>
    <name evidence="1" type="ORF">PR048_022697</name>
</gene>
<sequence>MREKPSEDISISNGNIKKLYLIEITPRELYRAIQCIKSKEQGTDKISIKMLFPTKLEVCSCTSVPKITLPKTAVDYRPISILPALSKALEYPVHQVLKYIIQNNSSIHFSPSHSTCAALHSVTYDLRLSMDDRKLSLACLKDLIPIFIKGLPKCLKYCIYHMYADDVQLCAVNSLSNVREIFNNGNCRLESGFKMRFTKCLLVGFSCLFATAKASPMPDIWLEDVKKLSDNHGRTTELGRACLQCMQKSLLHNSFHMASLKVSTSVLVNTLIMPIVILCIMVDQSFQLEDYSECKMPVHD</sequence>
<comment type="caution">
    <text evidence="1">The sequence shown here is derived from an EMBL/GenBank/DDBJ whole genome shotgun (WGS) entry which is preliminary data.</text>
</comment>
<evidence type="ECO:0008006" key="3">
    <source>
        <dbReference type="Google" id="ProtNLM"/>
    </source>
</evidence>
<name>A0ABQ9GS04_9NEOP</name>
<dbReference type="Proteomes" id="UP001159363">
    <property type="component" value="Chromosome 8"/>
</dbReference>
<evidence type="ECO:0000313" key="1">
    <source>
        <dbReference type="EMBL" id="KAJ8874808.1"/>
    </source>
</evidence>
<protein>
    <recommendedName>
        <fullName evidence="3">Reverse transcriptase domain-containing protein</fullName>
    </recommendedName>
</protein>
<keyword evidence="2" id="KW-1185">Reference proteome</keyword>
<evidence type="ECO:0000313" key="2">
    <source>
        <dbReference type="Proteomes" id="UP001159363"/>
    </source>
</evidence>
<accession>A0ABQ9GS04</accession>
<dbReference type="EMBL" id="JARBHB010000009">
    <property type="protein sequence ID" value="KAJ8874808.1"/>
    <property type="molecule type" value="Genomic_DNA"/>
</dbReference>
<proteinExistence type="predicted"/>